<dbReference type="AlphaFoldDB" id="A0A497JHR8"/>
<sequence>MQKEAVLAFVFLIILASFSYGYSASEIEKYVFDNFYFLKQNEKLSAEFLIQHAKQKYWILSIKSNDEIVTFLAFPDVKNPKPEKDKETNRKLFYLAFLLLKFQQLENEFLQQRNWFFTLNNANAFKNLAQLLQNEKVSLQIVENEISTENIAKLSNELTLLAAKANQIATATENAIKAKNEIFNNPSTDRIGEFESYFYMQDKDNLYALLQNFQQLATDYVTLSVALAKKDIANSDLQPATKEQLMHILDAPFSLATINQYVNSLLANKQSLDKLFSLLHSAKNPVDSFVEEFKSRRERHYAYIALYAEKQELKKITNGRISTLPQAAAEILDYKVRPLWKDQQAVISFESKYKQAESAFEREDYKVAESLAKEALKKAVSVYKHGFKKEERGFFSVELIVALAIILLLILFRKKIISLFKKEEEEEYE</sequence>
<comment type="caution">
    <text evidence="2">The sequence shown here is derived from an EMBL/GenBank/DDBJ whole genome shotgun (WGS) entry which is preliminary data.</text>
</comment>
<evidence type="ECO:0000313" key="3">
    <source>
        <dbReference type="Proteomes" id="UP000278031"/>
    </source>
</evidence>
<name>A0A497JHR8_9ARCH</name>
<reference evidence="2 3" key="1">
    <citation type="submission" date="2018-06" db="EMBL/GenBank/DDBJ databases">
        <title>Extensive metabolic versatility and redundancy in microbially diverse, dynamic hydrothermal sediments.</title>
        <authorList>
            <person name="Dombrowski N."/>
            <person name="Teske A."/>
            <person name="Baker B.J."/>
        </authorList>
    </citation>
    <scope>NUCLEOTIDE SEQUENCE [LARGE SCALE GENOMIC DNA]</scope>
    <source>
        <strain evidence="2">B51_G17</strain>
    </source>
</reference>
<protein>
    <submittedName>
        <fullName evidence="2">Uncharacterized protein</fullName>
    </submittedName>
</protein>
<gene>
    <name evidence="2" type="ORF">DRO04_01350</name>
</gene>
<keyword evidence="1" id="KW-1133">Transmembrane helix</keyword>
<dbReference type="Proteomes" id="UP000278031">
    <property type="component" value="Unassembled WGS sequence"/>
</dbReference>
<evidence type="ECO:0000313" key="2">
    <source>
        <dbReference type="EMBL" id="RLG70686.1"/>
    </source>
</evidence>
<evidence type="ECO:0000256" key="1">
    <source>
        <dbReference type="SAM" id="Phobius"/>
    </source>
</evidence>
<feature type="transmembrane region" description="Helical" evidence="1">
    <location>
        <begin position="393"/>
        <end position="412"/>
    </location>
</feature>
<keyword evidence="1" id="KW-0812">Transmembrane</keyword>
<keyword evidence="1" id="KW-0472">Membrane</keyword>
<proteinExistence type="predicted"/>
<accession>A0A497JHR8</accession>
<dbReference type="EMBL" id="QMWP01000039">
    <property type="protein sequence ID" value="RLG70686.1"/>
    <property type="molecule type" value="Genomic_DNA"/>
</dbReference>
<organism evidence="2 3">
    <name type="scientific">Candidatus Iainarchaeum sp</name>
    <dbReference type="NCBI Taxonomy" id="3101447"/>
    <lineage>
        <taxon>Archaea</taxon>
        <taxon>Candidatus Iainarchaeota</taxon>
        <taxon>Candidatus Iainarchaeia</taxon>
        <taxon>Candidatus Iainarchaeales</taxon>
        <taxon>Candidatus Iainarchaeaceae</taxon>
        <taxon>Candidatus Iainarchaeum</taxon>
    </lineage>
</organism>